<evidence type="ECO:0000313" key="3">
    <source>
        <dbReference type="EMBL" id="SMF83802.1"/>
    </source>
</evidence>
<protein>
    <submittedName>
        <fullName evidence="3">Uncharacterized protein</fullName>
    </submittedName>
</protein>
<dbReference type="AlphaFoldDB" id="A0A1Y6CXQ8"/>
<name>A0A1Y6CXQ8_9PROT</name>
<proteinExistence type="predicted"/>
<dbReference type="RefSeq" id="WP_085127219.1">
    <property type="nucleotide sequence ID" value="NZ_FWZX01000051.1"/>
</dbReference>
<keyword evidence="2" id="KW-0812">Transmembrane</keyword>
<evidence type="ECO:0000256" key="2">
    <source>
        <dbReference type="SAM" id="Phobius"/>
    </source>
</evidence>
<keyword evidence="2" id="KW-0472">Membrane</keyword>
<accession>A0A1Y6CXQ8</accession>
<feature type="transmembrane region" description="Helical" evidence="2">
    <location>
        <begin position="6"/>
        <end position="28"/>
    </location>
</feature>
<keyword evidence="4" id="KW-1185">Reference proteome</keyword>
<dbReference type="Proteomes" id="UP000192917">
    <property type="component" value="Unassembled WGS sequence"/>
</dbReference>
<reference evidence="3 4" key="1">
    <citation type="submission" date="2017-04" db="EMBL/GenBank/DDBJ databases">
        <authorList>
            <person name="Afonso C.L."/>
            <person name="Miller P.J."/>
            <person name="Scott M.A."/>
            <person name="Spackman E."/>
            <person name="Goraichik I."/>
            <person name="Dimitrov K.M."/>
            <person name="Suarez D.L."/>
            <person name="Swayne D.E."/>
        </authorList>
    </citation>
    <scope>NUCLEOTIDE SEQUENCE [LARGE SCALE GENOMIC DNA]</scope>
    <source>
        <strain evidence="3 4">USBA 355</strain>
    </source>
</reference>
<dbReference type="EMBL" id="FWZX01000051">
    <property type="protein sequence ID" value="SMF83802.1"/>
    <property type="molecule type" value="Genomic_DNA"/>
</dbReference>
<evidence type="ECO:0000256" key="1">
    <source>
        <dbReference type="SAM" id="MobiDB-lite"/>
    </source>
</evidence>
<organism evidence="3 4">
    <name type="scientific">Tistlia consotensis USBA 355</name>
    <dbReference type="NCBI Taxonomy" id="560819"/>
    <lineage>
        <taxon>Bacteria</taxon>
        <taxon>Pseudomonadati</taxon>
        <taxon>Pseudomonadota</taxon>
        <taxon>Alphaproteobacteria</taxon>
        <taxon>Rhodospirillales</taxon>
        <taxon>Rhodovibrionaceae</taxon>
        <taxon>Tistlia</taxon>
    </lineage>
</organism>
<gene>
    <name evidence="3" type="ORF">SAMN05428998_15117</name>
</gene>
<sequence>MEFVSLALFLLAPLALVALLIGLISPRFLLRSATATRRRVLLVCGAAFLVFLVAGSIAMTQSASWKAETAALEAEAAAKKAREEAAAAAAAEEARQEQLEAEAAAREAEAKRQAAAEKARQEQLEAEAAARKAEAERKATEEDRQEQLVADVANEYAMRWQGLSGLLDVQVSQGAPGKIETFYIRARTP</sequence>
<feature type="transmembrane region" description="Helical" evidence="2">
    <location>
        <begin position="40"/>
        <end position="59"/>
    </location>
</feature>
<keyword evidence="2" id="KW-1133">Transmembrane helix</keyword>
<evidence type="ECO:0000313" key="4">
    <source>
        <dbReference type="Proteomes" id="UP000192917"/>
    </source>
</evidence>
<feature type="region of interest" description="Disordered" evidence="1">
    <location>
        <begin position="98"/>
        <end position="145"/>
    </location>
</feature>